<protein>
    <submittedName>
        <fullName evidence="1">Surfactin synthase thioesterase subunit</fullName>
    </submittedName>
</protein>
<comment type="caution">
    <text evidence="1">The sequence shown here is derived from an EMBL/GenBank/DDBJ whole genome shotgun (WGS) entry which is preliminary data.</text>
</comment>
<name>A0A7Y9JWN7_9CELL</name>
<dbReference type="InterPro" id="IPR029058">
    <property type="entry name" value="AB_hydrolase_fold"/>
</dbReference>
<reference evidence="1 2" key="1">
    <citation type="submission" date="2020-07" db="EMBL/GenBank/DDBJ databases">
        <title>Sequencing the genomes of 1000 actinobacteria strains.</title>
        <authorList>
            <person name="Klenk H.-P."/>
        </authorList>
    </citation>
    <scope>NUCLEOTIDE SEQUENCE [LARGE SCALE GENOMIC DNA]</scope>
    <source>
        <strain evidence="1 2">DSM 24482</strain>
    </source>
</reference>
<dbReference type="AlphaFoldDB" id="A0A7Y9JWN7"/>
<evidence type="ECO:0000313" key="1">
    <source>
        <dbReference type="EMBL" id="NYD84752.1"/>
    </source>
</evidence>
<evidence type="ECO:0000313" key="2">
    <source>
        <dbReference type="Proteomes" id="UP000577956"/>
    </source>
</evidence>
<accession>A0A7Y9JWN7</accession>
<organism evidence="1 2">
    <name type="scientific">Cellulomonas oligotrophica</name>
    <dbReference type="NCBI Taxonomy" id="931536"/>
    <lineage>
        <taxon>Bacteria</taxon>
        <taxon>Bacillati</taxon>
        <taxon>Actinomycetota</taxon>
        <taxon>Actinomycetes</taxon>
        <taxon>Micrococcales</taxon>
        <taxon>Cellulomonadaceae</taxon>
        <taxon>Cellulomonas</taxon>
    </lineage>
</organism>
<gene>
    <name evidence="1" type="ORF">BKA21_000301</name>
</gene>
<dbReference type="Proteomes" id="UP000577956">
    <property type="component" value="Unassembled WGS sequence"/>
</dbReference>
<sequence>MGVEVVGRCGAPGGVRLHCFPHAGGSAAAFRRWVGAFGEVPVLVASCGGDDGRPGRA</sequence>
<dbReference type="EMBL" id="JACCBK010000001">
    <property type="protein sequence ID" value="NYD84752.1"/>
    <property type="molecule type" value="Genomic_DNA"/>
</dbReference>
<dbReference type="Gene3D" id="3.40.50.1820">
    <property type="entry name" value="alpha/beta hydrolase"/>
    <property type="match status" value="1"/>
</dbReference>
<proteinExistence type="predicted"/>